<organism evidence="4 5">
    <name type="scientific">Skeletonema marinoi</name>
    <dbReference type="NCBI Taxonomy" id="267567"/>
    <lineage>
        <taxon>Eukaryota</taxon>
        <taxon>Sar</taxon>
        <taxon>Stramenopiles</taxon>
        <taxon>Ochrophyta</taxon>
        <taxon>Bacillariophyta</taxon>
        <taxon>Coscinodiscophyceae</taxon>
        <taxon>Thalassiosirophycidae</taxon>
        <taxon>Thalassiosirales</taxon>
        <taxon>Skeletonemataceae</taxon>
        <taxon>Skeletonema</taxon>
        <taxon>Skeletonema marinoi-dohrnii complex</taxon>
    </lineage>
</organism>
<dbReference type="InterPro" id="IPR041664">
    <property type="entry name" value="AAA_16"/>
</dbReference>
<dbReference type="SUPFAM" id="SSF52540">
    <property type="entry name" value="P-loop containing nucleoside triphosphate hydrolases"/>
    <property type="match status" value="1"/>
</dbReference>
<reference evidence="4" key="1">
    <citation type="submission" date="2023-06" db="EMBL/GenBank/DDBJ databases">
        <title>Survivors Of The Sea: Transcriptome response of Skeletonema marinoi to long-term dormancy.</title>
        <authorList>
            <person name="Pinder M.I.M."/>
            <person name="Kourtchenko O."/>
            <person name="Robertson E.K."/>
            <person name="Larsson T."/>
            <person name="Maumus F."/>
            <person name="Osuna-Cruz C.M."/>
            <person name="Vancaester E."/>
            <person name="Stenow R."/>
            <person name="Vandepoele K."/>
            <person name="Ploug H."/>
            <person name="Bruchert V."/>
            <person name="Godhe A."/>
            <person name="Topel M."/>
        </authorList>
    </citation>
    <scope>NUCLEOTIDE SEQUENCE</scope>
    <source>
        <strain evidence="4">R05AC</strain>
    </source>
</reference>
<dbReference type="InterPro" id="IPR027417">
    <property type="entry name" value="P-loop_NTPase"/>
</dbReference>
<comment type="caution">
    <text evidence="4">The sequence shown here is derived from an EMBL/GenBank/DDBJ whole genome shotgun (WGS) entry which is preliminary data.</text>
</comment>
<dbReference type="Pfam" id="PF13191">
    <property type="entry name" value="AAA_16"/>
    <property type="match status" value="1"/>
</dbReference>
<protein>
    <submittedName>
        <fullName evidence="4">AAA ATPase</fullName>
    </submittedName>
</protein>
<dbReference type="Proteomes" id="UP001224775">
    <property type="component" value="Unassembled WGS sequence"/>
</dbReference>
<dbReference type="InterPro" id="IPR053159">
    <property type="entry name" value="Hybrid_Histidine_Kinase"/>
</dbReference>
<feature type="region of interest" description="Disordered" evidence="1">
    <location>
        <begin position="201"/>
        <end position="228"/>
    </location>
</feature>
<feature type="transmembrane region" description="Helical" evidence="2">
    <location>
        <begin position="1140"/>
        <end position="1158"/>
    </location>
</feature>
<keyword evidence="5" id="KW-1185">Reference proteome</keyword>
<evidence type="ECO:0000313" key="5">
    <source>
        <dbReference type="Proteomes" id="UP001224775"/>
    </source>
</evidence>
<keyword evidence="2" id="KW-0812">Transmembrane</keyword>
<proteinExistence type="predicted"/>
<dbReference type="SUPFAM" id="SSF56112">
    <property type="entry name" value="Protein kinase-like (PK-like)"/>
    <property type="match status" value="1"/>
</dbReference>
<evidence type="ECO:0000256" key="2">
    <source>
        <dbReference type="SAM" id="Phobius"/>
    </source>
</evidence>
<feature type="region of interest" description="Disordered" evidence="1">
    <location>
        <begin position="1"/>
        <end position="20"/>
    </location>
</feature>
<evidence type="ECO:0000313" key="4">
    <source>
        <dbReference type="EMBL" id="KAK1746660.1"/>
    </source>
</evidence>
<accession>A0AAD8YKA9</accession>
<evidence type="ECO:0000256" key="1">
    <source>
        <dbReference type="SAM" id="MobiDB-lite"/>
    </source>
</evidence>
<evidence type="ECO:0000259" key="3">
    <source>
        <dbReference type="Pfam" id="PF13191"/>
    </source>
</evidence>
<dbReference type="PANTHER" id="PTHR43642">
    <property type="entry name" value="HYBRID SIGNAL TRANSDUCTION HISTIDINE KINASE G"/>
    <property type="match status" value="1"/>
</dbReference>
<keyword evidence="2" id="KW-0472">Membrane</keyword>
<feature type="domain" description="Orc1-like AAA ATPase" evidence="3">
    <location>
        <begin position="301"/>
        <end position="489"/>
    </location>
</feature>
<dbReference type="Gene3D" id="1.10.510.10">
    <property type="entry name" value="Transferase(Phosphotransferase) domain 1"/>
    <property type="match status" value="1"/>
</dbReference>
<name>A0AAD8YKA9_9STRA</name>
<dbReference type="PANTHER" id="PTHR43642:SF1">
    <property type="entry name" value="HYBRID SIGNAL TRANSDUCTION HISTIDINE KINASE G"/>
    <property type="match status" value="1"/>
</dbReference>
<gene>
    <name evidence="4" type="ORF">QTG54_003267</name>
</gene>
<dbReference type="Gene3D" id="3.40.50.300">
    <property type="entry name" value="P-loop containing nucleotide triphosphate hydrolases"/>
    <property type="match status" value="1"/>
</dbReference>
<dbReference type="InterPro" id="IPR011990">
    <property type="entry name" value="TPR-like_helical_dom_sf"/>
</dbReference>
<keyword evidence="2" id="KW-1133">Transmembrane helix</keyword>
<dbReference type="InterPro" id="IPR011009">
    <property type="entry name" value="Kinase-like_dom_sf"/>
</dbReference>
<dbReference type="SUPFAM" id="SSF48452">
    <property type="entry name" value="TPR-like"/>
    <property type="match status" value="1"/>
</dbReference>
<sequence length="1284" mass="145089">MSLGGYRSPPAGPTSSSTQPTLVYQSASTAVYRLEDIGIKVLLAENPTEQQVLQLVHEQNVSSYLPPTCQKRHVIDVKGFKGDPAIHFTWVNGSTLAKWLHMARRRADVNITVRLRAAIAIVKTLADFHKAKVVYNNLSPDNIVLDTFDGSYIATFIDLSKAIILSNDTSNGGQVEKNAVEMDLHALGRILNALFDGERFDSNSSADESDDTSTEGEEHSYRRKRNKRQAQVEGFPTCLNAVISTLLLRKEGEETSEKYGNVKDVLSDLQVIATNPQIFLKALKVDDFTLHNRLNAPVDAFYGRQSEVSLLYHAFDSVNKHEGRPMVMSISGSPGTGKTFLVNQIRKPLQEANGYLIRGKFDRRARPDSIIFLALDNFFARLIDERRKNVQDLIQRIRHAVGPGCRVLMNSIPNLHRFMEGHLDDNSDGAVGSSASEHRWKYLLCKLVAAVSSKNEPLAIFFDDLQWADETSLEVIRMIITEPDIKYCLFLCTHRIEDKIPQHRMKTMFQTIQQQGVSVMSIKIGAIAKDTVNTMLSETLCLPPSLCSPLSSTIHNRTGGIILFVMNFLRSLNEDGLLWFNLSTRRWEYDIVGIQQKEVSADVVQHMSQRMTRLPRSMQFGLKLCSCLGASFDVNALRKGGPANEFDVEEFLPFSIESGFLREDGQRRYSWAHDQVQQAAYALIPVGKRESFHLLLGSRMFMRTPAEELTNIIFTVVVNMNHGIGQLKTLAQFHEVARLNLKAGKKAMTLSSFDSAAKYLLVGVSLIKEESWNSEYELSLELHDTVCEALFVIGDWEKLLPNIQEPLQKARCFDDKLNTYHTLVRYLKATGDLRGAIEKCKHVVSELGDDFPDQIDEALFREETRRVEQLLKDKSEAELISLPKMTDERKIASMQFLNHALSSAFAAEPMLAPVLTFRMVSLSVECGVCEISATAFAGYGSWLVSAYKSDFEGGYRMGHVAIELKNRLRYEEGIPRIHALVYGFINIWRTPFQASLPKHLEAYDAGNFSGDVEFTLSNLYMHGVNSLYGCGDNLRDVDSTTRVYIQRCKQSGQSFLGKFICVIHEVALKLMGSSEKSYASFYDTTEERMFIDGREQSKISLCRFILFKRKYVAFFLGQMHAAADFFELGLSFPIGGNGRLVNIIVGVFIDGLIAFYYARKRRSDENRWTEIGNGVLSLLEVWAKEGSDWNFSNKLFLLQAECFFLRGDERAALQKYNASIKSAQDHRFIHEEGLAHERLASFHDHYGRRSEALTCFNAAKRCYEHWGAQAVVQRVERTIAKLQR</sequence>
<dbReference type="EMBL" id="JATAAI010000004">
    <property type="protein sequence ID" value="KAK1746660.1"/>
    <property type="molecule type" value="Genomic_DNA"/>
</dbReference>